<dbReference type="PANTHER" id="PTHR38593">
    <property type="entry name" value="BLR2558 PROTEIN"/>
    <property type="match status" value="1"/>
</dbReference>
<dbReference type="RefSeq" id="WP_019018258.1">
    <property type="nucleotide sequence ID" value="NZ_BMXD01000001.1"/>
</dbReference>
<comment type="caution">
    <text evidence="2">The sequence shown here is derived from an EMBL/GenBank/DDBJ whole genome shotgun (WGS) entry which is preliminary data.</text>
</comment>
<dbReference type="Proteomes" id="UP001595640">
    <property type="component" value="Unassembled WGS sequence"/>
</dbReference>
<dbReference type="InterPro" id="IPR025419">
    <property type="entry name" value="DUF4142"/>
</dbReference>
<organism evidence="2 3">
    <name type="scientific">Modicisalibacter luteus</name>
    <dbReference type="NCBI Taxonomy" id="453962"/>
    <lineage>
        <taxon>Bacteria</taxon>
        <taxon>Pseudomonadati</taxon>
        <taxon>Pseudomonadota</taxon>
        <taxon>Gammaproteobacteria</taxon>
        <taxon>Oceanospirillales</taxon>
        <taxon>Halomonadaceae</taxon>
        <taxon>Modicisalibacter</taxon>
    </lineage>
</organism>
<evidence type="ECO:0000313" key="2">
    <source>
        <dbReference type="EMBL" id="MFC3292958.1"/>
    </source>
</evidence>
<accession>A0ABV7M245</accession>
<dbReference type="EMBL" id="JBHRUH010000031">
    <property type="protein sequence ID" value="MFC3292958.1"/>
    <property type="molecule type" value="Genomic_DNA"/>
</dbReference>
<evidence type="ECO:0000259" key="1">
    <source>
        <dbReference type="Pfam" id="PF13628"/>
    </source>
</evidence>
<evidence type="ECO:0000313" key="3">
    <source>
        <dbReference type="Proteomes" id="UP001595640"/>
    </source>
</evidence>
<name>A0ABV7M245_9GAMM</name>
<keyword evidence="3" id="KW-1185">Reference proteome</keyword>
<dbReference type="PANTHER" id="PTHR38593:SF1">
    <property type="entry name" value="BLR2558 PROTEIN"/>
    <property type="match status" value="1"/>
</dbReference>
<proteinExistence type="predicted"/>
<reference evidence="3" key="1">
    <citation type="journal article" date="2019" name="Int. J. Syst. Evol. Microbiol.">
        <title>The Global Catalogue of Microorganisms (GCM) 10K type strain sequencing project: providing services to taxonomists for standard genome sequencing and annotation.</title>
        <authorList>
            <consortium name="The Broad Institute Genomics Platform"/>
            <consortium name="The Broad Institute Genome Sequencing Center for Infectious Disease"/>
            <person name="Wu L."/>
            <person name="Ma J."/>
        </authorList>
    </citation>
    <scope>NUCLEOTIDE SEQUENCE [LARGE SCALE GENOMIC DNA]</scope>
    <source>
        <strain evidence="3">KCTC 12847</strain>
    </source>
</reference>
<protein>
    <submittedName>
        <fullName evidence="2">DUF4142 domain-containing protein</fullName>
    </submittedName>
</protein>
<dbReference type="Pfam" id="PF13628">
    <property type="entry name" value="DUF4142"/>
    <property type="match status" value="1"/>
</dbReference>
<dbReference type="PROSITE" id="PS51257">
    <property type="entry name" value="PROKAR_LIPOPROTEIN"/>
    <property type="match status" value="1"/>
</dbReference>
<gene>
    <name evidence="2" type="ORF">ACFOEI_12930</name>
</gene>
<feature type="domain" description="DUF4142" evidence="1">
    <location>
        <begin position="54"/>
        <end position="191"/>
    </location>
</feature>
<dbReference type="Gene3D" id="1.20.1260.10">
    <property type="match status" value="1"/>
</dbReference>
<sequence>MRPYSAFGHLAIVAIGTFILTAAGCSTPSEREQKVAGTAAAADEKPEPMSSSNILFVIETINLGEAEQAELALQHSQNEEVTELARRILQDHTASTQVVNELGQGMGTEEGASSSISDGIQFQANAFLEDMAGLTGYEFNKTYLEKQVVLHGVALDVVRTQLIPNADERQVLDYLEKYHNMLEAHRKQAQQSLKKILESRDS</sequence>
<dbReference type="InterPro" id="IPR012347">
    <property type="entry name" value="Ferritin-like"/>
</dbReference>